<dbReference type="EMBL" id="NTUS01000026">
    <property type="protein sequence ID" value="PFB08156.1"/>
    <property type="molecule type" value="Genomic_DNA"/>
</dbReference>
<evidence type="ECO:0000313" key="1">
    <source>
        <dbReference type="EMBL" id="PFB08156.1"/>
    </source>
</evidence>
<proteinExistence type="predicted"/>
<evidence type="ECO:0000313" key="2">
    <source>
        <dbReference type="Proteomes" id="UP000220397"/>
    </source>
</evidence>
<gene>
    <name evidence="1" type="ORF">CN398_10605</name>
</gene>
<accession>A0A9X6Z5G3</accession>
<name>A0A9X6Z5G3_BACTU</name>
<reference evidence="1 2" key="1">
    <citation type="submission" date="2017-09" db="EMBL/GenBank/DDBJ databases">
        <title>Large-scale bioinformatics analysis of Bacillus genomes uncovers conserved roles of natural products in bacterial physiology.</title>
        <authorList>
            <consortium name="Agbiome Team Llc"/>
            <person name="Bleich R.M."/>
            <person name="Kirk G.J."/>
            <person name="Santa Maria K.C."/>
            <person name="Allen S.E."/>
            <person name="Farag S."/>
            <person name="Shank E.A."/>
            <person name="Bowers A."/>
        </authorList>
    </citation>
    <scope>NUCLEOTIDE SEQUENCE [LARGE SCALE GENOMIC DNA]</scope>
    <source>
        <strain evidence="1 2">AFS015413</strain>
    </source>
</reference>
<organism evidence="1 2">
    <name type="scientific">Bacillus thuringiensis</name>
    <dbReference type="NCBI Taxonomy" id="1428"/>
    <lineage>
        <taxon>Bacteria</taxon>
        <taxon>Bacillati</taxon>
        <taxon>Bacillota</taxon>
        <taxon>Bacilli</taxon>
        <taxon>Bacillales</taxon>
        <taxon>Bacillaceae</taxon>
        <taxon>Bacillus</taxon>
        <taxon>Bacillus cereus group</taxon>
    </lineage>
</organism>
<dbReference type="RefSeq" id="WP_098368966.1">
    <property type="nucleotide sequence ID" value="NZ_JARSYC010000030.1"/>
</dbReference>
<comment type="caution">
    <text evidence="1">The sequence shown here is derived from an EMBL/GenBank/DDBJ whole genome shotgun (WGS) entry which is preliminary data.</text>
</comment>
<sequence>MNTLHKENSLFFKEENKRIKELIWKLLLGMSSSKDIHMWEVEVKTLDKAISDEYTYSLCREAETFFLEYLLIHYPEHQVLQEHFCSTDVVLQERELVVHTMFVRILIEIKERNVLEEDFAYLLDDIGQIYRMNKMEVLSFAKELRSNLNSITPKEQELHLRINALSRFANII</sequence>
<dbReference type="AlphaFoldDB" id="A0A9X6Z5G3"/>
<dbReference type="Proteomes" id="UP000220397">
    <property type="component" value="Unassembled WGS sequence"/>
</dbReference>
<protein>
    <submittedName>
        <fullName evidence="1">Uncharacterized protein</fullName>
    </submittedName>
</protein>